<evidence type="ECO:0000313" key="1">
    <source>
        <dbReference type="EMBL" id="PIP00684.1"/>
    </source>
</evidence>
<dbReference type="AlphaFoldDB" id="A0A2G9X1A4"/>
<proteinExistence type="predicted"/>
<reference evidence="1 2" key="1">
    <citation type="submission" date="2017-08" db="EMBL/GenBank/DDBJ databases">
        <title>Pleomorphomonas carboxidotrophicus sp. nov., a new mesophilic hydrogenogenic carboxidotroph.</title>
        <authorList>
            <person name="Esquivel-Elizondo S."/>
            <person name="Krajmalnik-Brown R."/>
            <person name="Maldonado J."/>
        </authorList>
    </citation>
    <scope>NUCLEOTIDE SEQUENCE [LARGE SCALE GENOMIC DNA]</scope>
    <source>
        <strain evidence="1 2">SVCO-16</strain>
    </source>
</reference>
<name>A0A2G9X1A4_9HYPH</name>
<evidence type="ECO:0000313" key="2">
    <source>
        <dbReference type="Proteomes" id="UP000231070"/>
    </source>
</evidence>
<organism evidence="1 2">
    <name type="scientific">Pleomorphomonas carboxyditropha</name>
    <dbReference type="NCBI Taxonomy" id="2023338"/>
    <lineage>
        <taxon>Bacteria</taxon>
        <taxon>Pseudomonadati</taxon>
        <taxon>Pseudomonadota</taxon>
        <taxon>Alphaproteobacteria</taxon>
        <taxon>Hyphomicrobiales</taxon>
        <taxon>Pleomorphomonadaceae</taxon>
        <taxon>Pleomorphomonas</taxon>
    </lineage>
</organism>
<sequence length="806" mass="84069">MATKATVPEIETRFVLSGLDDSLRQMSAFSSKVKGEFGSIEKAAAVNVKPLSGLGNALAGIQSLGSKASSSWRKFGSDVSASIKPIHDGMGKLGNSIVTVGNRLSVVKSGFSTMAVGATRAIGGIGLAVTGLVGTLAGAGVAAAKISLGFADKVDDLGDKASAIGFEPVELQGLDLLASQGGLETDALVQGIALVSTSAKQLYDGFNQQDKKLAETLEEKAYEFNKAKAELLQAQSNPSSTSSDQMKDAFDRMKNAEAEFDEVRKSSYNASKDALAQLYAVDKSKLNADELHQLTVRTHEYQDALSALETSAGPAGSALLKLHDQYGLNLEQVSKGAPEALKEILRVFPQITDATERLQLAMDLFGTKPGRKFVGVLQGGIGGFDAALAKVKALGADIQDVDAEIADTWDATNHELTLAMDGIRRTISRSITPEITNAVNSLNQFMVRNNQSISAYFVAAFERLKTFAEDVVGLFQGQRTGFQTQFLDAIVNKLAAAWAFAKNLAVEIGKAWDGKSDLAWLNLLVSRLQEAGRFAEEFARVMTGQGAAVEFPWLNDMPEKAQRFIDSLGKIVEAIGGIITVAGDLLRAVGDVFGVDPMTLGIGIGLLKLSGLLGTLTAGFSLLGSVAKVGLGVAGAELAVAGSAAGTAATGAASLGAGATAAGVLGKLGGAGALLSRLAIAPALVYGGWKLGEYGGDALGHWLYDPMVDKAIDDTRAVGDESLAQYRPKMNSRPDLDAWYQSQADAARMFQGYQANANALVPTETVNINLTAPDGKTATLKASKADANSTIGILTGALSGRTAGAF</sequence>
<dbReference type="Proteomes" id="UP000231070">
    <property type="component" value="Unassembled WGS sequence"/>
</dbReference>
<dbReference type="RefSeq" id="WP_100078627.1">
    <property type="nucleotide sequence ID" value="NZ_NQVN01000001.1"/>
</dbReference>
<dbReference type="OrthoDB" id="363355at2"/>
<comment type="caution">
    <text evidence="1">The sequence shown here is derived from an EMBL/GenBank/DDBJ whole genome shotgun (WGS) entry which is preliminary data.</text>
</comment>
<accession>A0A2G9X1A4</accession>
<gene>
    <name evidence="1" type="ORF">CJ014_00845</name>
</gene>
<protein>
    <submittedName>
        <fullName evidence="1">Uncharacterized protein</fullName>
    </submittedName>
</protein>
<dbReference type="EMBL" id="NQVN01000001">
    <property type="protein sequence ID" value="PIP00684.1"/>
    <property type="molecule type" value="Genomic_DNA"/>
</dbReference>
<keyword evidence="2" id="KW-1185">Reference proteome</keyword>